<dbReference type="InterPro" id="IPR013249">
    <property type="entry name" value="RNA_pol_sigma70_r4_t2"/>
</dbReference>
<reference evidence="8" key="1">
    <citation type="journal article" date="2019" name="Int. J. Syst. Evol. Microbiol.">
        <title>The Global Catalogue of Microorganisms (GCM) 10K type strain sequencing project: providing services to taxonomists for standard genome sequencing and annotation.</title>
        <authorList>
            <consortium name="The Broad Institute Genomics Platform"/>
            <consortium name="The Broad Institute Genome Sequencing Center for Infectious Disease"/>
            <person name="Wu L."/>
            <person name="Ma J."/>
        </authorList>
    </citation>
    <scope>NUCLEOTIDE SEQUENCE [LARGE SCALE GENOMIC DNA]</scope>
    <source>
        <strain evidence="8">NBRC 110107</strain>
    </source>
</reference>
<dbReference type="InterPro" id="IPR014284">
    <property type="entry name" value="RNA_pol_sigma-70_dom"/>
</dbReference>
<feature type="domain" description="RNA polymerase sigma-70 region 2" evidence="5">
    <location>
        <begin position="11"/>
        <end position="74"/>
    </location>
</feature>
<dbReference type="GO" id="GO:0000428">
    <property type="term" value="C:DNA-directed RNA polymerase complex"/>
    <property type="evidence" value="ECO:0007669"/>
    <property type="project" value="UniProtKB-KW"/>
</dbReference>
<dbReference type="PANTHER" id="PTHR43133:SF25">
    <property type="entry name" value="RNA POLYMERASE SIGMA FACTOR RFAY-RELATED"/>
    <property type="match status" value="1"/>
</dbReference>
<dbReference type="InterPro" id="IPR013325">
    <property type="entry name" value="RNA_pol_sigma_r2"/>
</dbReference>
<proteinExistence type="inferred from homology"/>
<name>A0ABQ6BRH0_9CAUL</name>
<dbReference type="Gene3D" id="1.10.1740.10">
    <property type="match status" value="1"/>
</dbReference>
<organism evidence="7 8">
    <name type="scientific">Brevundimonas denitrificans</name>
    <dbReference type="NCBI Taxonomy" id="1443434"/>
    <lineage>
        <taxon>Bacteria</taxon>
        <taxon>Pseudomonadati</taxon>
        <taxon>Pseudomonadota</taxon>
        <taxon>Alphaproteobacteria</taxon>
        <taxon>Caulobacterales</taxon>
        <taxon>Caulobacteraceae</taxon>
        <taxon>Brevundimonas</taxon>
    </lineage>
</organism>
<dbReference type="InterPro" id="IPR036388">
    <property type="entry name" value="WH-like_DNA-bd_sf"/>
</dbReference>
<keyword evidence="3" id="KW-0731">Sigma factor</keyword>
<evidence type="ECO:0000259" key="6">
    <source>
        <dbReference type="Pfam" id="PF08281"/>
    </source>
</evidence>
<dbReference type="RefSeq" id="WP_284223795.1">
    <property type="nucleotide sequence ID" value="NZ_BSOY01000138.1"/>
</dbReference>
<dbReference type="InterPro" id="IPR007627">
    <property type="entry name" value="RNA_pol_sigma70_r2"/>
</dbReference>
<dbReference type="CDD" id="cd06171">
    <property type="entry name" value="Sigma70_r4"/>
    <property type="match status" value="1"/>
</dbReference>
<dbReference type="InterPro" id="IPR039425">
    <property type="entry name" value="RNA_pol_sigma-70-like"/>
</dbReference>
<keyword evidence="4" id="KW-0804">Transcription</keyword>
<evidence type="ECO:0000259" key="5">
    <source>
        <dbReference type="Pfam" id="PF04542"/>
    </source>
</evidence>
<keyword evidence="8" id="KW-1185">Reference proteome</keyword>
<dbReference type="SUPFAM" id="SSF88659">
    <property type="entry name" value="Sigma3 and sigma4 domains of RNA polymerase sigma factors"/>
    <property type="match status" value="1"/>
</dbReference>
<protein>
    <submittedName>
        <fullName evidence="7">DNA-directed RNA polymerase sigma-70 factor</fullName>
    </submittedName>
</protein>
<evidence type="ECO:0000256" key="4">
    <source>
        <dbReference type="ARBA" id="ARBA00023163"/>
    </source>
</evidence>
<dbReference type="PANTHER" id="PTHR43133">
    <property type="entry name" value="RNA POLYMERASE ECF-TYPE SIGMA FACTO"/>
    <property type="match status" value="1"/>
</dbReference>
<evidence type="ECO:0000256" key="2">
    <source>
        <dbReference type="ARBA" id="ARBA00023015"/>
    </source>
</evidence>
<dbReference type="SUPFAM" id="SSF88946">
    <property type="entry name" value="Sigma2 domain of RNA polymerase sigma factors"/>
    <property type="match status" value="1"/>
</dbReference>
<gene>
    <name evidence="7" type="ORF">GCM10007859_28820</name>
</gene>
<keyword evidence="2" id="KW-0805">Transcription regulation</keyword>
<evidence type="ECO:0000313" key="8">
    <source>
        <dbReference type="Proteomes" id="UP001156921"/>
    </source>
</evidence>
<feature type="domain" description="RNA polymerase sigma factor 70 region 4 type 2" evidence="6">
    <location>
        <begin position="104"/>
        <end position="156"/>
    </location>
</feature>
<sequence length="167" mass="18219">MDEFQTGLVDLLPRLRRFARVLVRSDADAHDLVQETVERALARRGGFRPGTRLDSWAFTIMRRIFIDQTRSNARWARVVAPADDLTPGVADTALAGEDLRADALAVRDAIQALPDDQRLAVALVLIDGLSYAEAAQVMGVPAGTLTSRLVRGRQTLIQTLAEQGVSA</sequence>
<dbReference type="Gene3D" id="1.10.10.10">
    <property type="entry name" value="Winged helix-like DNA-binding domain superfamily/Winged helix DNA-binding domain"/>
    <property type="match status" value="1"/>
</dbReference>
<evidence type="ECO:0000256" key="3">
    <source>
        <dbReference type="ARBA" id="ARBA00023082"/>
    </source>
</evidence>
<accession>A0ABQ6BRH0</accession>
<dbReference type="EMBL" id="BSOY01000138">
    <property type="protein sequence ID" value="GLS02842.1"/>
    <property type="molecule type" value="Genomic_DNA"/>
</dbReference>
<dbReference type="NCBIfam" id="TIGR02937">
    <property type="entry name" value="sigma70-ECF"/>
    <property type="match status" value="1"/>
</dbReference>
<dbReference type="Proteomes" id="UP001156921">
    <property type="component" value="Unassembled WGS sequence"/>
</dbReference>
<dbReference type="Pfam" id="PF08281">
    <property type="entry name" value="Sigma70_r4_2"/>
    <property type="match status" value="1"/>
</dbReference>
<evidence type="ECO:0000256" key="1">
    <source>
        <dbReference type="ARBA" id="ARBA00010641"/>
    </source>
</evidence>
<comment type="caution">
    <text evidence="7">The sequence shown here is derived from an EMBL/GenBank/DDBJ whole genome shotgun (WGS) entry which is preliminary data.</text>
</comment>
<dbReference type="Pfam" id="PF04542">
    <property type="entry name" value="Sigma70_r2"/>
    <property type="match status" value="1"/>
</dbReference>
<evidence type="ECO:0000313" key="7">
    <source>
        <dbReference type="EMBL" id="GLS02842.1"/>
    </source>
</evidence>
<dbReference type="InterPro" id="IPR013324">
    <property type="entry name" value="RNA_pol_sigma_r3/r4-like"/>
</dbReference>
<keyword evidence="7" id="KW-0240">DNA-directed RNA polymerase</keyword>
<comment type="similarity">
    <text evidence="1">Belongs to the sigma-70 factor family. ECF subfamily.</text>
</comment>